<dbReference type="PANTHER" id="PTHR12910">
    <property type="entry name" value="NADH-UBIQUINONE OXIDOREDUCTASE SUBUNIT B17.2"/>
    <property type="match status" value="1"/>
</dbReference>
<keyword evidence="2" id="KW-0249">Electron transport</keyword>
<keyword evidence="2" id="KW-0679">Respiratory chain</keyword>
<dbReference type="Pfam" id="PF05071">
    <property type="entry name" value="NDUFA12"/>
    <property type="match status" value="1"/>
</dbReference>
<sequence>MVSLARTIRNIRRTGVKYWFRQMLYLCDAKSGDFVGKDRFGNKYFQNYNPEEEIPGRHRWVDYAQHNYHVSQIPPEWHSWINHIRKDPPTIDPIMKESTPTWLLPHRENMTGTRGAYKPYSTTGAKLNAWEPKVAQRG</sequence>
<dbReference type="AlphaFoldDB" id="A0A0F7SNE8"/>
<keyword evidence="2" id="KW-0813">Transport</keyword>
<dbReference type="InterPro" id="IPR007763">
    <property type="entry name" value="NDUFA12"/>
</dbReference>
<comment type="function">
    <text evidence="2">Accessory subunit of the mitochondrial membrane respiratory chain NADH dehydrogenase (Complex I), that is believed not to be involved in catalysis. Complex I functions in the transfer of electrons from NADH to the respiratory chain. The immediate electron acceptor for the enzyme is believed to be ubiquinone.</text>
</comment>
<proteinExistence type="inferred from homology"/>
<keyword evidence="2" id="KW-0999">Mitochondrion inner membrane</keyword>
<reference evidence="3" key="1">
    <citation type="submission" date="2014-08" db="EMBL/GenBank/DDBJ databases">
        <authorList>
            <person name="Sharma Rahul"/>
            <person name="Thines Marco"/>
        </authorList>
    </citation>
    <scope>NUCLEOTIDE SEQUENCE</scope>
</reference>
<protein>
    <recommendedName>
        <fullName evidence="2">NADH dehydrogenase [ubiquinone] 1 alpha subcomplex subunit</fullName>
    </recommendedName>
</protein>
<name>A0A0F7SNE8_PHARH</name>
<evidence type="ECO:0000313" key="3">
    <source>
        <dbReference type="EMBL" id="CED82174.1"/>
    </source>
</evidence>
<dbReference type="GO" id="GO:0006979">
    <property type="term" value="P:response to oxidative stress"/>
    <property type="evidence" value="ECO:0007669"/>
    <property type="project" value="TreeGrafter"/>
</dbReference>
<dbReference type="GO" id="GO:0005743">
    <property type="term" value="C:mitochondrial inner membrane"/>
    <property type="evidence" value="ECO:0007669"/>
    <property type="project" value="UniProtKB-SubCell"/>
</dbReference>
<dbReference type="GO" id="GO:0045271">
    <property type="term" value="C:respiratory chain complex I"/>
    <property type="evidence" value="ECO:0007669"/>
    <property type="project" value="InterPro"/>
</dbReference>
<evidence type="ECO:0000256" key="1">
    <source>
        <dbReference type="ARBA" id="ARBA00007355"/>
    </source>
</evidence>
<comment type="similarity">
    <text evidence="1 2">Belongs to the complex I NDUFA12 subunit family.</text>
</comment>
<dbReference type="PANTHER" id="PTHR12910:SF2">
    <property type="entry name" value="NADH DEHYDROGENASE [UBIQUINONE] 1 ALPHA SUBCOMPLEX SUBUNIT 12"/>
    <property type="match status" value="1"/>
</dbReference>
<accession>A0A0F7SNE8</accession>
<organism evidence="3">
    <name type="scientific">Phaffia rhodozyma</name>
    <name type="common">Yeast</name>
    <name type="synonym">Xanthophyllomyces dendrorhous</name>
    <dbReference type="NCBI Taxonomy" id="264483"/>
    <lineage>
        <taxon>Eukaryota</taxon>
        <taxon>Fungi</taxon>
        <taxon>Dikarya</taxon>
        <taxon>Basidiomycota</taxon>
        <taxon>Agaricomycotina</taxon>
        <taxon>Tremellomycetes</taxon>
        <taxon>Cystofilobasidiales</taxon>
        <taxon>Mrakiaceae</taxon>
        <taxon>Phaffia</taxon>
    </lineage>
</organism>
<comment type="subcellular location">
    <subcellularLocation>
        <location evidence="2">Mitochondrion inner membrane</location>
        <topology evidence="2">Peripheral membrane protein</topology>
        <orientation evidence="2">Matrix side</orientation>
    </subcellularLocation>
</comment>
<keyword evidence="2" id="KW-0496">Mitochondrion</keyword>
<keyword evidence="2" id="KW-0472">Membrane</keyword>
<dbReference type="EMBL" id="LN483124">
    <property type="protein sequence ID" value="CED82174.1"/>
    <property type="molecule type" value="Genomic_DNA"/>
</dbReference>
<evidence type="ECO:0000256" key="2">
    <source>
        <dbReference type="RuleBase" id="RU363103"/>
    </source>
</evidence>